<feature type="region of interest" description="Disordered" evidence="1">
    <location>
        <begin position="335"/>
        <end position="359"/>
    </location>
</feature>
<name>A0A371DXX2_9APHY</name>
<dbReference type="EMBL" id="KZ857379">
    <property type="protein sequence ID" value="RDX57354.1"/>
    <property type="molecule type" value="Genomic_DNA"/>
</dbReference>
<gene>
    <name evidence="2" type="ORF">OH76DRAFT_33035</name>
</gene>
<dbReference type="Proteomes" id="UP000256964">
    <property type="component" value="Unassembled WGS sequence"/>
</dbReference>
<dbReference type="OrthoDB" id="2507647at2759"/>
<dbReference type="STRING" id="139420.A0A371DXX2"/>
<keyword evidence="3" id="KW-1185">Reference proteome</keyword>
<evidence type="ECO:0000256" key="1">
    <source>
        <dbReference type="SAM" id="MobiDB-lite"/>
    </source>
</evidence>
<feature type="region of interest" description="Disordered" evidence="1">
    <location>
        <begin position="415"/>
        <end position="550"/>
    </location>
</feature>
<protein>
    <submittedName>
        <fullName evidence="2">Uncharacterized protein</fullName>
    </submittedName>
</protein>
<organism evidence="2 3">
    <name type="scientific">Lentinus brumalis</name>
    <dbReference type="NCBI Taxonomy" id="2498619"/>
    <lineage>
        <taxon>Eukaryota</taxon>
        <taxon>Fungi</taxon>
        <taxon>Dikarya</taxon>
        <taxon>Basidiomycota</taxon>
        <taxon>Agaricomycotina</taxon>
        <taxon>Agaricomycetes</taxon>
        <taxon>Polyporales</taxon>
        <taxon>Polyporaceae</taxon>
        <taxon>Lentinus</taxon>
    </lineage>
</organism>
<reference evidence="2 3" key="1">
    <citation type="journal article" date="2018" name="Biotechnol. Biofuels">
        <title>Integrative visual omics of the white-rot fungus Polyporus brumalis exposes the biotechnological potential of its oxidative enzymes for delignifying raw plant biomass.</title>
        <authorList>
            <person name="Miyauchi S."/>
            <person name="Rancon A."/>
            <person name="Drula E."/>
            <person name="Hage H."/>
            <person name="Chaduli D."/>
            <person name="Favel A."/>
            <person name="Grisel S."/>
            <person name="Henrissat B."/>
            <person name="Herpoel-Gimbert I."/>
            <person name="Ruiz-Duenas F.J."/>
            <person name="Chevret D."/>
            <person name="Hainaut M."/>
            <person name="Lin J."/>
            <person name="Wang M."/>
            <person name="Pangilinan J."/>
            <person name="Lipzen A."/>
            <person name="Lesage-Meessen L."/>
            <person name="Navarro D."/>
            <person name="Riley R."/>
            <person name="Grigoriev I.V."/>
            <person name="Zhou S."/>
            <person name="Raouche S."/>
            <person name="Rosso M.N."/>
        </authorList>
    </citation>
    <scope>NUCLEOTIDE SEQUENCE [LARGE SCALE GENOMIC DNA]</scope>
    <source>
        <strain evidence="2 3">BRFM 1820</strain>
    </source>
</reference>
<feature type="region of interest" description="Disordered" evidence="1">
    <location>
        <begin position="61"/>
        <end position="134"/>
    </location>
</feature>
<feature type="compositionally biased region" description="Low complexity" evidence="1">
    <location>
        <begin position="182"/>
        <end position="194"/>
    </location>
</feature>
<accession>A0A371DXX2</accession>
<feature type="compositionally biased region" description="Low complexity" evidence="1">
    <location>
        <begin position="102"/>
        <end position="116"/>
    </location>
</feature>
<proteinExistence type="predicted"/>
<feature type="region of interest" description="Disordered" evidence="1">
    <location>
        <begin position="148"/>
        <end position="202"/>
    </location>
</feature>
<evidence type="ECO:0000313" key="2">
    <source>
        <dbReference type="EMBL" id="RDX57354.1"/>
    </source>
</evidence>
<evidence type="ECO:0000313" key="3">
    <source>
        <dbReference type="Proteomes" id="UP000256964"/>
    </source>
</evidence>
<dbReference type="AlphaFoldDB" id="A0A371DXX2"/>
<sequence>MSATETMSAVPPPQARDVIDVDAYEDDDVVFSGFTRTGLYPERQRNLEEDGLVYMGFSLSSSSRPASRRSHTTASAQAGPSTSTRAEEVIVLDSDDEDVVMSSAASGSSGGRSRLISPPPPPPLRGHTPAVPSLPRHLVSQASFPVRRRPLGAPAGPPPPIIRPSDQPLPFESMASLPRLPPRNSSVPAPAAAPRSHHQPAMGFGGAILALNRQSRIAEANRQQRGEQPRNHFNIPSFAEIYRRISSYRQNSNAPEDTAGVGGLRRWQRFWPFTNEDAPQDAGRHLSPFPDEDPYFPDFEFQYPRIKVPEKPVHYRPSYTHPDKVAPGFTYDFAPVDGPPLRESSPTDAGPSSASSSSSSAAAIETTLVCARCLDPLVLAAPEGAPGEMRKQYRVWALRCGHMLDGKCIADLITPPPPVPVEPPAEEYTDKGKGKGKARADPQVFTAQSCQREDDQSADLAAAPSTTDRKGKRKAAEPLEPDEPPKRPALADEPAEDNSIRSRLRSRARAAADVLPSHAGEGSSSVQVPEPPSRQRGGRRRGRGPPGIPAAEFAAAYSAKGKGKARARAPAKPVVEAEHGWRCPIAGCTRLHYSVLVEGEWRNDEGRGAIALFV</sequence>